<keyword evidence="1" id="KW-0812">Transmembrane</keyword>
<feature type="domain" description="DUF3592" evidence="2">
    <location>
        <begin position="45"/>
        <end position="119"/>
    </location>
</feature>
<dbReference type="OrthoDB" id="6402665at2"/>
<dbReference type="AlphaFoldDB" id="A0A4R3HTW1"/>
<dbReference type="RefSeq" id="WP_132703845.1">
    <property type="nucleotide sequence ID" value="NZ_SLZR01000024.1"/>
</dbReference>
<sequence>MDSGLQLKLLMLGLWLIMVYRSYGNIVRSLSSKEWPSTTAKVVLSSFDRTQSLYEPKIIYRYSINGMQYDNDTYTHLGAFSTTKKTAIKISKNHPEGSNITIHVNPRAPQQSVIVPGIHWVQVASFVALTLMLLGIAYIGEILNFIYPGCQPKCT</sequence>
<name>A0A4R3HTW1_9GAMM</name>
<keyword evidence="1" id="KW-1133">Transmembrane helix</keyword>
<dbReference type="Pfam" id="PF12158">
    <property type="entry name" value="DUF3592"/>
    <property type="match status" value="1"/>
</dbReference>
<feature type="transmembrane region" description="Helical" evidence="1">
    <location>
        <begin position="117"/>
        <end position="139"/>
    </location>
</feature>
<evidence type="ECO:0000256" key="1">
    <source>
        <dbReference type="SAM" id="Phobius"/>
    </source>
</evidence>
<dbReference type="EMBL" id="SLZR01000024">
    <property type="protein sequence ID" value="TCS36458.1"/>
    <property type="molecule type" value="Genomic_DNA"/>
</dbReference>
<gene>
    <name evidence="3" type="ORF">BCF53_12441</name>
</gene>
<organism evidence="3 4">
    <name type="scientific">Reinekea marinisedimentorum</name>
    <dbReference type="NCBI Taxonomy" id="230495"/>
    <lineage>
        <taxon>Bacteria</taxon>
        <taxon>Pseudomonadati</taxon>
        <taxon>Pseudomonadota</taxon>
        <taxon>Gammaproteobacteria</taxon>
        <taxon>Oceanospirillales</taxon>
        <taxon>Saccharospirillaceae</taxon>
        <taxon>Reinekea</taxon>
    </lineage>
</organism>
<evidence type="ECO:0000313" key="3">
    <source>
        <dbReference type="EMBL" id="TCS36458.1"/>
    </source>
</evidence>
<dbReference type="Proteomes" id="UP000295793">
    <property type="component" value="Unassembled WGS sequence"/>
</dbReference>
<comment type="caution">
    <text evidence="3">The sequence shown here is derived from an EMBL/GenBank/DDBJ whole genome shotgun (WGS) entry which is preliminary data.</text>
</comment>
<proteinExistence type="predicted"/>
<protein>
    <submittedName>
        <fullName evidence="3">Uncharacterized protein DUF3592</fullName>
    </submittedName>
</protein>
<accession>A0A4R3HTW1</accession>
<keyword evidence="1" id="KW-0472">Membrane</keyword>
<evidence type="ECO:0000313" key="4">
    <source>
        <dbReference type="Proteomes" id="UP000295793"/>
    </source>
</evidence>
<dbReference type="InterPro" id="IPR021994">
    <property type="entry name" value="DUF3592"/>
</dbReference>
<reference evidence="3 4" key="1">
    <citation type="submission" date="2019-03" db="EMBL/GenBank/DDBJ databases">
        <title>Genomic Encyclopedia of Archaeal and Bacterial Type Strains, Phase II (KMG-II): from individual species to whole genera.</title>
        <authorList>
            <person name="Goeker M."/>
        </authorList>
    </citation>
    <scope>NUCLEOTIDE SEQUENCE [LARGE SCALE GENOMIC DNA]</scope>
    <source>
        <strain evidence="3 4">DSM 15388</strain>
    </source>
</reference>
<keyword evidence="4" id="KW-1185">Reference proteome</keyword>
<evidence type="ECO:0000259" key="2">
    <source>
        <dbReference type="Pfam" id="PF12158"/>
    </source>
</evidence>